<dbReference type="OMA" id="TQAMERC"/>
<accession>A0A2H3CX28</accession>
<evidence type="ECO:0000313" key="3">
    <source>
        <dbReference type="Proteomes" id="UP000217790"/>
    </source>
</evidence>
<feature type="coiled-coil region" evidence="1">
    <location>
        <begin position="46"/>
        <end position="83"/>
    </location>
</feature>
<gene>
    <name evidence="2" type="ORF">ARMGADRAFT_1171782</name>
</gene>
<keyword evidence="3" id="KW-1185">Reference proteome</keyword>
<dbReference type="OrthoDB" id="2865153at2759"/>
<evidence type="ECO:0000256" key="1">
    <source>
        <dbReference type="SAM" id="Coils"/>
    </source>
</evidence>
<protein>
    <recommendedName>
        <fullName evidence="4">F-box domain-containing protein</fullName>
    </recommendedName>
</protein>
<dbReference type="STRING" id="47427.A0A2H3CX28"/>
<dbReference type="EMBL" id="KZ293742">
    <property type="protein sequence ID" value="PBK80643.1"/>
    <property type="molecule type" value="Genomic_DNA"/>
</dbReference>
<organism evidence="2 3">
    <name type="scientific">Armillaria gallica</name>
    <name type="common">Bulbous honey fungus</name>
    <name type="synonym">Armillaria bulbosa</name>
    <dbReference type="NCBI Taxonomy" id="47427"/>
    <lineage>
        <taxon>Eukaryota</taxon>
        <taxon>Fungi</taxon>
        <taxon>Dikarya</taxon>
        <taxon>Basidiomycota</taxon>
        <taxon>Agaricomycotina</taxon>
        <taxon>Agaricomycetes</taxon>
        <taxon>Agaricomycetidae</taxon>
        <taxon>Agaricales</taxon>
        <taxon>Marasmiineae</taxon>
        <taxon>Physalacriaceae</taxon>
        <taxon>Armillaria</taxon>
    </lineage>
</organism>
<dbReference type="InParanoid" id="A0A2H3CX28"/>
<proteinExistence type="predicted"/>
<name>A0A2H3CX28_ARMGA</name>
<reference evidence="3" key="1">
    <citation type="journal article" date="2017" name="Nat. Ecol. Evol.">
        <title>Genome expansion and lineage-specific genetic innovations in the forest pathogenic fungi Armillaria.</title>
        <authorList>
            <person name="Sipos G."/>
            <person name="Prasanna A.N."/>
            <person name="Walter M.C."/>
            <person name="O'Connor E."/>
            <person name="Balint B."/>
            <person name="Krizsan K."/>
            <person name="Kiss B."/>
            <person name="Hess J."/>
            <person name="Varga T."/>
            <person name="Slot J."/>
            <person name="Riley R."/>
            <person name="Boka B."/>
            <person name="Rigling D."/>
            <person name="Barry K."/>
            <person name="Lee J."/>
            <person name="Mihaltcheva S."/>
            <person name="LaButti K."/>
            <person name="Lipzen A."/>
            <person name="Waldron R."/>
            <person name="Moloney N.M."/>
            <person name="Sperisen C."/>
            <person name="Kredics L."/>
            <person name="Vagvoelgyi C."/>
            <person name="Patrignani A."/>
            <person name="Fitzpatrick D."/>
            <person name="Nagy I."/>
            <person name="Doyle S."/>
            <person name="Anderson J.B."/>
            <person name="Grigoriev I.V."/>
            <person name="Gueldener U."/>
            <person name="Muensterkoetter M."/>
            <person name="Nagy L.G."/>
        </authorList>
    </citation>
    <scope>NUCLEOTIDE SEQUENCE [LARGE SCALE GENOMIC DNA]</scope>
    <source>
        <strain evidence="3">Ar21-2</strain>
    </source>
</reference>
<dbReference type="AlphaFoldDB" id="A0A2H3CX28"/>
<sequence>MQSTLEEILAKHDWVSAFAHSPDILSLLHTNDAPSLSQSARLWASLEGLKKALAELQSNLDLLHNATAALQSQKSRLQSFEDDYKTALSPIRRIPPEITMEILRCTGKSDNFGSRCSERRISGFNVFVIQEGPWYLGQVCSSWRNALETLCPELWATVTVEIPSSYQPKVPMKADMVEMLHVVLERSRNHPLDFHLKYYGPDWYGDERETQAMERCFDLMVTHSKRWRAVELRIPPSLIPRLSHIRGKIDLLRDAYLYCCGDPQPGDIHAFEIAPKLETLHLKDMHPEANIRFPVTNLVSFSDARPFAGDRVTPEYLHVVQSAPKLRSFSYNDYGVNPVSTPFSIPSVISRSLQELSASSPNFMRSVVLPLLKDVTLTTTYDVDMSGGEGMIRCPVGALGALHAMLLQSQCSLTRLCLIDVVLNDSLVNVLQVMPDLQEFVIKFHEWVDDYDLVMESLVTHLSERNLVDGSFQHSMVPSLQELGIYLYSLHYTHVYFIDSAFVDMVASRVRCPIDVQPLSRLNLLVMGAGWTYDLYGDLEVEFRSLESDGLELCFSTNDVDPETISDE</sequence>
<evidence type="ECO:0000313" key="2">
    <source>
        <dbReference type="EMBL" id="PBK80643.1"/>
    </source>
</evidence>
<dbReference type="Proteomes" id="UP000217790">
    <property type="component" value="Unassembled WGS sequence"/>
</dbReference>
<keyword evidence="1" id="KW-0175">Coiled coil</keyword>
<evidence type="ECO:0008006" key="4">
    <source>
        <dbReference type="Google" id="ProtNLM"/>
    </source>
</evidence>